<dbReference type="SMART" id="SM00052">
    <property type="entry name" value="EAL"/>
    <property type="match status" value="1"/>
</dbReference>
<dbReference type="InterPro" id="IPR000160">
    <property type="entry name" value="GGDEF_dom"/>
</dbReference>
<dbReference type="EMBL" id="JAQQLF010000029">
    <property type="protein sequence ID" value="MDC7718983.1"/>
    <property type="molecule type" value="Genomic_DNA"/>
</dbReference>
<dbReference type="PROSITE" id="PS50883">
    <property type="entry name" value="EAL"/>
    <property type="match status" value="1"/>
</dbReference>
<dbReference type="InterPro" id="IPR032244">
    <property type="entry name" value="LapD_MoxY_N"/>
</dbReference>
<dbReference type="CDD" id="cd01948">
    <property type="entry name" value="EAL"/>
    <property type="match status" value="1"/>
</dbReference>
<dbReference type="InterPro" id="IPR035919">
    <property type="entry name" value="EAL_sf"/>
</dbReference>
<dbReference type="PANTHER" id="PTHR33121">
    <property type="entry name" value="CYCLIC DI-GMP PHOSPHODIESTERASE PDEF"/>
    <property type="match status" value="1"/>
</dbReference>
<dbReference type="SUPFAM" id="SSF141868">
    <property type="entry name" value="EAL domain-like"/>
    <property type="match status" value="1"/>
</dbReference>
<dbReference type="InterPro" id="IPR050706">
    <property type="entry name" value="Cyclic-di-GMP_PDE-like"/>
</dbReference>
<evidence type="ECO:0000313" key="5">
    <source>
        <dbReference type="EMBL" id="MDC7718983.1"/>
    </source>
</evidence>
<evidence type="ECO:0000313" key="6">
    <source>
        <dbReference type="Proteomes" id="UP001219956"/>
    </source>
</evidence>
<keyword evidence="1" id="KW-1133">Transmembrane helix</keyword>
<evidence type="ECO:0000256" key="1">
    <source>
        <dbReference type="SAM" id="Phobius"/>
    </source>
</evidence>
<feature type="domain" description="HAMP" evidence="3">
    <location>
        <begin position="173"/>
        <end position="224"/>
    </location>
</feature>
<dbReference type="SMART" id="SM00267">
    <property type="entry name" value="GGDEF"/>
    <property type="match status" value="1"/>
</dbReference>
<feature type="transmembrane region" description="Helical" evidence="1">
    <location>
        <begin position="153"/>
        <end position="172"/>
    </location>
</feature>
<dbReference type="InterPro" id="IPR043128">
    <property type="entry name" value="Rev_trsase/Diguanyl_cyclase"/>
</dbReference>
<dbReference type="Pfam" id="PF16448">
    <property type="entry name" value="LapD_MoxY_N"/>
    <property type="match status" value="1"/>
</dbReference>
<protein>
    <submittedName>
        <fullName evidence="5">EAL domain-containing protein</fullName>
    </submittedName>
</protein>
<dbReference type="InterPro" id="IPR001633">
    <property type="entry name" value="EAL_dom"/>
</dbReference>
<accession>A0ABT5J3H6</accession>
<dbReference type="InterPro" id="IPR029787">
    <property type="entry name" value="Nucleotide_cyclase"/>
</dbReference>
<gene>
    <name evidence="5" type="ORF">PQU95_17410</name>
</gene>
<keyword evidence="6" id="KW-1185">Reference proteome</keyword>
<organism evidence="5 6">
    <name type="scientific">Vogesella aquatica</name>
    <dbReference type="NCBI Taxonomy" id="2984206"/>
    <lineage>
        <taxon>Bacteria</taxon>
        <taxon>Pseudomonadati</taxon>
        <taxon>Pseudomonadota</taxon>
        <taxon>Betaproteobacteria</taxon>
        <taxon>Neisseriales</taxon>
        <taxon>Chromobacteriaceae</taxon>
        <taxon>Vogesella</taxon>
    </lineage>
</organism>
<evidence type="ECO:0000259" key="3">
    <source>
        <dbReference type="PROSITE" id="PS50885"/>
    </source>
</evidence>
<dbReference type="PROSITE" id="PS50887">
    <property type="entry name" value="GGDEF"/>
    <property type="match status" value="1"/>
</dbReference>
<feature type="domain" description="EAL" evidence="2">
    <location>
        <begin position="405"/>
        <end position="637"/>
    </location>
</feature>
<dbReference type="PROSITE" id="PS50885">
    <property type="entry name" value="HAMP"/>
    <property type="match status" value="1"/>
</dbReference>
<evidence type="ECO:0000259" key="4">
    <source>
        <dbReference type="PROSITE" id="PS50887"/>
    </source>
</evidence>
<sequence length="637" mass="69201">MKRVSLIQQLWMLVIAAVVLAAAGSLTANLFNARDYLQQQLAAQSADAANSLAMLITQNQADPVMGETLINAAFDQGHFRQISWIDAKGKALVLRQNAQRAGDTPAWFREVFTLVPAPARAMVSSGWMQAGYIQVESEAGYAYESLWRGALNVSFWVLLAGLVVGAIGSLGVSTIRRQLLSVVNQAKSITQRRFITIPEPDGPEMGRLAQAMNAMVMRVKAMFEEEAVRLEALRRQINFDSVTGLANRGYFMGRLGAELGERDKEGRTLLLMRIDGLAELNAKLGRPLTDEMLSQFGAALRDHERFGLESLASRLNGADFALLLGSAQAEPARLEALHDELGALLSSFASQDICLAMAATDLRDGDAIRDIMSRLDNALALSEAAGGVRVMLADENFNKPLAMTADRWGSVLDEAIAMRQLKLVRFAVRDASGGMLHEEAPLRLLQGEEWLPAGQFMPMAIRTRRVAALDLAAVSLALQQLAAEPACRGIAVNLAAESLADDEFVAKLVGQIRTHRVAAGRLWLEMAEVGIVQRFERFRVLCLALADLPCKVGIEHFGRQFSLIGQLHDLGIDYLKIDGSFVQQIDQEAGNQAFLKGVCNIAHNIGLGVVAEGVRTDAEQQMLLSLGFDGLTGPGVK</sequence>
<dbReference type="Gene3D" id="3.30.110.200">
    <property type="match status" value="1"/>
</dbReference>
<dbReference type="SMART" id="SM00304">
    <property type="entry name" value="HAMP"/>
    <property type="match status" value="1"/>
</dbReference>
<dbReference type="PANTHER" id="PTHR33121:SF23">
    <property type="entry name" value="CYCLIC DI-GMP PHOSPHODIESTERASE PDEB"/>
    <property type="match status" value="1"/>
</dbReference>
<dbReference type="Gene3D" id="3.30.70.270">
    <property type="match status" value="1"/>
</dbReference>
<name>A0ABT5J3H6_9NEIS</name>
<evidence type="ECO:0000259" key="2">
    <source>
        <dbReference type="PROSITE" id="PS50883"/>
    </source>
</evidence>
<keyword evidence="1" id="KW-0472">Membrane</keyword>
<dbReference type="InterPro" id="IPR003660">
    <property type="entry name" value="HAMP_dom"/>
</dbReference>
<keyword evidence="1" id="KW-0812">Transmembrane</keyword>
<reference evidence="5 6" key="1">
    <citation type="submission" date="2023-01" db="EMBL/GenBank/DDBJ databases">
        <title>Novel species of the genus Vogesella isolated from rivers.</title>
        <authorList>
            <person name="Lu H."/>
        </authorList>
    </citation>
    <scope>NUCLEOTIDE SEQUENCE [LARGE SCALE GENOMIC DNA]</scope>
    <source>
        <strain evidence="5 6">DC21W</strain>
    </source>
</reference>
<dbReference type="Pfam" id="PF00563">
    <property type="entry name" value="EAL"/>
    <property type="match status" value="1"/>
</dbReference>
<dbReference type="Gene3D" id="3.20.20.450">
    <property type="entry name" value="EAL domain"/>
    <property type="match status" value="1"/>
</dbReference>
<dbReference type="InterPro" id="IPR042461">
    <property type="entry name" value="LapD_MoxY_peri_C"/>
</dbReference>
<dbReference type="Pfam" id="PF00990">
    <property type="entry name" value="GGDEF"/>
    <property type="match status" value="1"/>
</dbReference>
<proteinExistence type="predicted"/>
<comment type="caution">
    <text evidence="5">The sequence shown here is derived from an EMBL/GenBank/DDBJ whole genome shotgun (WGS) entry which is preliminary data.</text>
</comment>
<feature type="domain" description="GGDEF" evidence="4">
    <location>
        <begin position="265"/>
        <end position="395"/>
    </location>
</feature>
<dbReference type="Proteomes" id="UP001219956">
    <property type="component" value="Unassembled WGS sequence"/>
</dbReference>
<dbReference type="RefSeq" id="WP_272753181.1">
    <property type="nucleotide sequence ID" value="NZ_JAQQLF010000029.1"/>
</dbReference>
<dbReference type="Gene3D" id="6.20.270.20">
    <property type="entry name" value="LapD/MoxY periplasmic domain"/>
    <property type="match status" value="1"/>
</dbReference>
<dbReference type="SUPFAM" id="SSF55073">
    <property type="entry name" value="Nucleotide cyclase"/>
    <property type="match status" value="1"/>
</dbReference>
<feature type="transmembrane region" description="Helical" evidence="1">
    <location>
        <begin position="12"/>
        <end position="31"/>
    </location>
</feature>